<protein>
    <submittedName>
        <fullName evidence="1">Uncharacterized protein</fullName>
    </submittedName>
</protein>
<sequence length="44" mass="4960">MKDITKALQDLKRAVESDETVKNVKITITLQKPKSSKAKTKESE</sequence>
<accession>A0A8S5V4C8</accession>
<evidence type="ECO:0000313" key="1">
    <source>
        <dbReference type="EMBL" id="DAG01601.1"/>
    </source>
</evidence>
<proteinExistence type="predicted"/>
<organism evidence="1">
    <name type="scientific">Myoviridae sp. ctKkB1</name>
    <dbReference type="NCBI Taxonomy" id="2825081"/>
    <lineage>
        <taxon>Viruses</taxon>
        <taxon>Duplodnaviria</taxon>
        <taxon>Heunggongvirae</taxon>
        <taxon>Uroviricota</taxon>
        <taxon>Caudoviricetes</taxon>
    </lineage>
</organism>
<name>A0A8S5V4C8_9CAUD</name>
<reference evidence="1" key="1">
    <citation type="journal article" date="2021" name="Proc. Natl. Acad. Sci. U.S.A.">
        <title>A Catalog of Tens of Thousands of Viruses from Human Metagenomes Reveals Hidden Associations with Chronic Diseases.</title>
        <authorList>
            <person name="Tisza M.J."/>
            <person name="Buck C.B."/>
        </authorList>
    </citation>
    <scope>NUCLEOTIDE SEQUENCE</scope>
    <source>
        <strain evidence="1">CtKkB1</strain>
    </source>
</reference>
<dbReference type="EMBL" id="BK016195">
    <property type="protein sequence ID" value="DAG01601.1"/>
    <property type="molecule type" value="Genomic_DNA"/>
</dbReference>